<name>K1JWG3_9BURK</name>
<gene>
    <name evidence="7" type="ORF">HMPREF9465_01371</name>
</gene>
<feature type="compositionally biased region" description="Acidic residues" evidence="5">
    <location>
        <begin position="1"/>
        <end position="11"/>
    </location>
</feature>
<feature type="region of interest" description="Disordered" evidence="5">
    <location>
        <begin position="1"/>
        <end position="26"/>
    </location>
</feature>
<evidence type="ECO:0000256" key="3">
    <source>
        <dbReference type="ARBA" id="ARBA00022989"/>
    </source>
</evidence>
<evidence type="ECO:0000313" key="7">
    <source>
        <dbReference type="EMBL" id="EKB30988.1"/>
    </source>
</evidence>
<comment type="subcellular location">
    <subcellularLocation>
        <location evidence="1">Membrane</location>
        <topology evidence="1">Single-pass membrane protein</topology>
    </subcellularLocation>
</comment>
<comment type="caution">
    <text evidence="7">The sequence shown here is derived from an EMBL/GenBank/DDBJ whole genome shotgun (WGS) entry which is preliminary data.</text>
</comment>
<dbReference type="Proteomes" id="UP000005835">
    <property type="component" value="Unassembled WGS sequence"/>
</dbReference>
<evidence type="ECO:0000256" key="1">
    <source>
        <dbReference type="ARBA" id="ARBA00004167"/>
    </source>
</evidence>
<evidence type="ECO:0008006" key="9">
    <source>
        <dbReference type="Google" id="ProtNLM"/>
    </source>
</evidence>
<dbReference type="InterPro" id="IPR007343">
    <property type="entry name" value="Uncharacterised_pept_Zn_put"/>
</dbReference>
<dbReference type="EMBL" id="ADMG01000032">
    <property type="protein sequence ID" value="EKB30988.1"/>
    <property type="molecule type" value="Genomic_DNA"/>
</dbReference>
<evidence type="ECO:0000256" key="6">
    <source>
        <dbReference type="SAM" id="Phobius"/>
    </source>
</evidence>
<feature type="transmembrane region" description="Helical" evidence="6">
    <location>
        <begin position="34"/>
        <end position="52"/>
    </location>
</feature>
<dbReference type="eggNOG" id="COG2321">
    <property type="taxonomic scope" value="Bacteria"/>
</dbReference>
<dbReference type="Pfam" id="PF04228">
    <property type="entry name" value="Zn_peptidase"/>
    <property type="match status" value="1"/>
</dbReference>
<reference evidence="7 8" key="1">
    <citation type="submission" date="2012-05" db="EMBL/GenBank/DDBJ databases">
        <title>The Genome Sequence of Sutterella wadsworthensis 2_1_59BFAA.</title>
        <authorList>
            <consortium name="The Broad Institute Genome Sequencing Platform"/>
            <person name="Earl A."/>
            <person name="Ward D."/>
            <person name="Feldgarden M."/>
            <person name="Gevers D."/>
            <person name="Daigneault M."/>
            <person name="Strauss J."/>
            <person name="Allen-Vercoe E."/>
            <person name="Walker B."/>
            <person name="Young S.K."/>
            <person name="Zeng Q."/>
            <person name="Gargeya S."/>
            <person name="Fitzgerald M."/>
            <person name="Haas B."/>
            <person name="Abouelleil A."/>
            <person name="Alvarado L."/>
            <person name="Arachchi H.M."/>
            <person name="Berlin A.M."/>
            <person name="Chapman S.B."/>
            <person name="Goldberg J."/>
            <person name="Griggs A."/>
            <person name="Gujja S."/>
            <person name="Hansen M."/>
            <person name="Howarth C."/>
            <person name="Imamovic A."/>
            <person name="Larimer J."/>
            <person name="McCowen C."/>
            <person name="Montmayeur A."/>
            <person name="Murphy C."/>
            <person name="Neiman D."/>
            <person name="Pearson M."/>
            <person name="Priest M."/>
            <person name="Roberts A."/>
            <person name="Saif S."/>
            <person name="Shea T."/>
            <person name="Sisk P."/>
            <person name="Sykes S."/>
            <person name="Wortman J."/>
            <person name="Nusbaum C."/>
            <person name="Birren B."/>
        </authorList>
    </citation>
    <scope>NUCLEOTIDE SEQUENCE [LARGE SCALE GENOMIC DNA]</scope>
    <source>
        <strain evidence="7 8">2_1_59BFAA</strain>
    </source>
</reference>
<sequence length="293" mass="32226">MRWQDLEESSSVEDRRGMGRSGGFRTRGGIPLRGKTGLVVVIVVLVAGYYGIDLTPLLTGEPFPVETQTTASASYKGTAAEEELAKFSRVALKTTEDVWTEIFRATGERYPHPKLVLYTGSTSTACGYGRSAMGPFYCPADRKVYLDLSFYDDMQKKLGGGGDFALGYVLAHEVGHHVQTVLGISEQVQTLQQRVTKKEANALQVKMELQADCFAGVWGHFMEKRGILEAGDLEEALKTATAIGDDRLQKEATGRVVPDSFTHGTSLQRLNWFKKGFKSGNPNVCNTWQADKL</sequence>
<proteinExistence type="predicted"/>
<dbReference type="AlphaFoldDB" id="K1JWG3"/>
<dbReference type="PANTHER" id="PTHR30168:SF0">
    <property type="entry name" value="INNER MEMBRANE PROTEIN"/>
    <property type="match status" value="1"/>
</dbReference>
<accession>K1JWG3</accession>
<dbReference type="PATRIC" id="fig|742823.3.peg.1357"/>
<dbReference type="PANTHER" id="PTHR30168">
    <property type="entry name" value="PUTATIVE MEMBRANE PROTEIN YPFJ"/>
    <property type="match status" value="1"/>
</dbReference>
<evidence type="ECO:0000256" key="2">
    <source>
        <dbReference type="ARBA" id="ARBA00022692"/>
    </source>
</evidence>
<keyword evidence="4 6" id="KW-0472">Membrane</keyword>
<keyword evidence="8" id="KW-1185">Reference proteome</keyword>
<dbReference type="STRING" id="742823.HMPREF9465_01371"/>
<dbReference type="OrthoDB" id="9774900at2"/>
<evidence type="ECO:0000256" key="5">
    <source>
        <dbReference type="SAM" id="MobiDB-lite"/>
    </source>
</evidence>
<protein>
    <recommendedName>
        <fullName evidence="9">Neutral zinc metallopeptidase</fullName>
    </recommendedName>
</protein>
<evidence type="ECO:0000313" key="8">
    <source>
        <dbReference type="Proteomes" id="UP000005835"/>
    </source>
</evidence>
<dbReference type="RefSeq" id="WP_005435417.1">
    <property type="nucleotide sequence ID" value="NZ_JH815516.1"/>
</dbReference>
<keyword evidence="2 6" id="KW-0812">Transmembrane</keyword>
<evidence type="ECO:0000256" key="4">
    <source>
        <dbReference type="ARBA" id="ARBA00023136"/>
    </source>
</evidence>
<dbReference type="HOGENOM" id="CLU_059329_0_0_4"/>
<keyword evidence="3 6" id="KW-1133">Transmembrane helix</keyword>
<organism evidence="7 8">
    <name type="scientific">Sutterella wadsworthensis 2_1_59BFAA</name>
    <dbReference type="NCBI Taxonomy" id="742823"/>
    <lineage>
        <taxon>Bacteria</taxon>
        <taxon>Pseudomonadati</taxon>
        <taxon>Pseudomonadota</taxon>
        <taxon>Betaproteobacteria</taxon>
        <taxon>Burkholderiales</taxon>
        <taxon>Sutterellaceae</taxon>
        <taxon>Sutterella</taxon>
    </lineage>
</organism>
<dbReference type="GO" id="GO:0016020">
    <property type="term" value="C:membrane"/>
    <property type="evidence" value="ECO:0007669"/>
    <property type="project" value="UniProtKB-SubCell"/>
</dbReference>